<dbReference type="Proteomes" id="UP000606889">
    <property type="component" value="Unassembled WGS sequence"/>
</dbReference>
<evidence type="ECO:0000256" key="1">
    <source>
        <dbReference type="SAM" id="MobiDB-lite"/>
    </source>
</evidence>
<evidence type="ECO:0000313" key="3">
    <source>
        <dbReference type="Proteomes" id="UP000606889"/>
    </source>
</evidence>
<accession>A0ABR7EFA8</accession>
<dbReference type="EMBL" id="JACOON010000004">
    <property type="protein sequence ID" value="MBC5648464.1"/>
    <property type="molecule type" value="Genomic_DNA"/>
</dbReference>
<keyword evidence="3" id="KW-1185">Reference proteome</keyword>
<proteinExistence type="predicted"/>
<feature type="compositionally biased region" description="Basic and acidic residues" evidence="1">
    <location>
        <begin position="38"/>
        <end position="54"/>
    </location>
</feature>
<dbReference type="RefSeq" id="WP_186857967.1">
    <property type="nucleotide sequence ID" value="NZ_JACOON010000004.1"/>
</dbReference>
<sequence>MGKNISSKQKETLTSSLIEIIYSDSDIIASLDSQFRGGTEESRSTESAKREGDSGKLGVSAVFQASTDSHRELSSRITRSISPHDSKVLELIDEINIPKVKETAVLNDGQLMYSTGAIQFFDMPFTHDLFCKLEKIGVINELANQEYSPEEAIKAGGEFLVGKNKLEYIKQIISFLPQHPYFILCLKNARSFRIPIIKEHLRQPMSILQTLYGTGLTGEWDIVGIYNKISCHDQKATENVVGSLKDLYKCYNDVTLATGLSNEIIAPILIYRKLQF</sequence>
<organism evidence="2 3">
    <name type="scientific">Christensenella tenuis</name>
    <dbReference type="NCBI Taxonomy" id="2763033"/>
    <lineage>
        <taxon>Bacteria</taxon>
        <taxon>Bacillati</taxon>
        <taxon>Bacillota</taxon>
        <taxon>Clostridia</taxon>
        <taxon>Christensenellales</taxon>
        <taxon>Christensenellaceae</taxon>
        <taxon>Christensenella</taxon>
    </lineage>
</organism>
<comment type="caution">
    <text evidence="2">The sequence shown here is derived from an EMBL/GenBank/DDBJ whole genome shotgun (WGS) entry which is preliminary data.</text>
</comment>
<evidence type="ECO:0000313" key="2">
    <source>
        <dbReference type="EMBL" id="MBC5648464.1"/>
    </source>
</evidence>
<reference evidence="2 3" key="1">
    <citation type="submission" date="2020-08" db="EMBL/GenBank/DDBJ databases">
        <title>Genome public.</title>
        <authorList>
            <person name="Liu C."/>
            <person name="Sun Q."/>
        </authorList>
    </citation>
    <scope>NUCLEOTIDE SEQUENCE [LARGE SCALE GENOMIC DNA]</scope>
    <source>
        <strain evidence="2 3">NSJ-35</strain>
    </source>
</reference>
<feature type="region of interest" description="Disordered" evidence="1">
    <location>
        <begin position="33"/>
        <end position="55"/>
    </location>
</feature>
<protein>
    <submittedName>
        <fullName evidence="2">Uncharacterized protein</fullName>
    </submittedName>
</protein>
<gene>
    <name evidence="2" type="ORF">H8S18_08965</name>
</gene>
<name>A0ABR7EFA8_9FIRM</name>